<dbReference type="Proteomes" id="UP001060215">
    <property type="component" value="Chromosome 14"/>
</dbReference>
<evidence type="ECO:0000313" key="2">
    <source>
        <dbReference type="Proteomes" id="UP001060215"/>
    </source>
</evidence>
<proteinExistence type="predicted"/>
<reference evidence="1 2" key="1">
    <citation type="journal article" date="2022" name="Plant J.">
        <title>Chromosome-level genome of Camellia lanceoleosa provides a valuable resource for understanding genome evolution and self-incompatibility.</title>
        <authorList>
            <person name="Gong W."/>
            <person name="Xiao S."/>
            <person name="Wang L."/>
            <person name="Liao Z."/>
            <person name="Chang Y."/>
            <person name="Mo W."/>
            <person name="Hu G."/>
            <person name="Li W."/>
            <person name="Zhao G."/>
            <person name="Zhu H."/>
            <person name="Hu X."/>
            <person name="Ji K."/>
            <person name="Xiang X."/>
            <person name="Song Q."/>
            <person name="Yuan D."/>
            <person name="Jin S."/>
            <person name="Zhang L."/>
        </authorList>
    </citation>
    <scope>NUCLEOTIDE SEQUENCE [LARGE SCALE GENOMIC DNA]</scope>
    <source>
        <strain evidence="1">SQ_2022a</strain>
    </source>
</reference>
<protein>
    <submittedName>
        <fullName evidence="1">Protein tesmin/TSO1-like CXC 5</fullName>
    </submittedName>
</protein>
<gene>
    <name evidence="1" type="ORF">LOK49_LG13G02398</name>
</gene>
<keyword evidence="2" id="KW-1185">Reference proteome</keyword>
<name>A0ACC0FFN4_9ERIC</name>
<organism evidence="1 2">
    <name type="scientific">Camellia lanceoleosa</name>
    <dbReference type="NCBI Taxonomy" id="1840588"/>
    <lineage>
        <taxon>Eukaryota</taxon>
        <taxon>Viridiplantae</taxon>
        <taxon>Streptophyta</taxon>
        <taxon>Embryophyta</taxon>
        <taxon>Tracheophyta</taxon>
        <taxon>Spermatophyta</taxon>
        <taxon>Magnoliopsida</taxon>
        <taxon>eudicotyledons</taxon>
        <taxon>Gunneridae</taxon>
        <taxon>Pentapetalae</taxon>
        <taxon>asterids</taxon>
        <taxon>Ericales</taxon>
        <taxon>Theaceae</taxon>
        <taxon>Camellia</taxon>
    </lineage>
</organism>
<comment type="caution">
    <text evidence="1">The sequence shown here is derived from an EMBL/GenBank/DDBJ whole genome shotgun (WGS) entry which is preliminary data.</text>
</comment>
<accession>A0ACC0FFN4</accession>
<dbReference type="EMBL" id="CM045771">
    <property type="protein sequence ID" value="KAI7987613.1"/>
    <property type="molecule type" value="Genomic_DNA"/>
</dbReference>
<evidence type="ECO:0000313" key="1">
    <source>
        <dbReference type="EMBL" id="KAI7987613.1"/>
    </source>
</evidence>
<sequence>MEQSATVSNFPQRKLAKQLEFTTMCRASANAILPEHPQAQLQAKLLALAKPQSPPPPPQSKPQRRLRAAHPLPVATMESPKSRQQNNIEVKDGTPKKQKHCHCRNSRCLKLYCECFAAGIYCDACNCTNCHNNVEHDAARQEAVGATLERNPNAFQPKIANSPHKSLDGREEAREVTAMAIHNKGCNCKKSGCLKKYCECFQANVLCSENCKCMDCKNFEENEERKALFHGDHANFMSYIQQAANAAINGAIGTSHLGTLPASKKRKNQKLFFSGTASDQSIHRITQFQQENHLRAPATSSSLLSAPGSCTISASSMGSSKLIYRSPLTDVLRSQDVKELCSLLVIVSAEATKALAEKNGKMDKKGDQLESSLVSSDQEKHSKVEDNVQTSIPDDCLSGDQVDTAGDSGSDGSDAQTGRPPSPSTLALMCDEQDAMVRATGSPDAAASNGSLTNQSSQGQIFTELYAEQERIVLTKFWNFLNRLITCGSIKEAMYSPSPKIKLGIQQEPQNGVTTTKTETSHKELNGTSIVKSVDQVVDKMS</sequence>